<evidence type="ECO:0000256" key="3">
    <source>
        <dbReference type="ARBA" id="ARBA00022741"/>
    </source>
</evidence>
<evidence type="ECO:0000259" key="6">
    <source>
        <dbReference type="PROSITE" id="PS50011"/>
    </source>
</evidence>
<gene>
    <name evidence="7" type="ORF">ACAT0790_LOCUS2791</name>
</gene>
<evidence type="ECO:0000256" key="4">
    <source>
        <dbReference type="ARBA" id="ARBA00022777"/>
    </source>
</evidence>
<accession>A0A7S1PML1</accession>
<feature type="domain" description="Protein kinase" evidence="6">
    <location>
        <begin position="1"/>
        <end position="183"/>
    </location>
</feature>
<dbReference type="GO" id="GO:0005524">
    <property type="term" value="F:ATP binding"/>
    <property type="evidence" value="ECO:0007669"/>
    <property type="project" value="UniProtKB-KW"/>
</dbReference>
<keyword evidence="2" id="KW-0808">Transferase</keyword>
<organism evidence="7">
    <name type="scientific">Alexandrium catenella</name>
    <name type="common">Red tide dinoflagellate</name>
    <name type="synonym">Gonyaulax catenella</name>
    <dbReference type="NCBI Taxonomy" id="2925"/>
    <lineage>
        <taxon>Eukaryota</taxon>
        <taxon>Sar</taxon>
        <taxon>Alveolata</taxon>
        <taxon>Dinophyceae</taxon>
        <taxon>Gonyaulacales</taxon>
        <taxon>Pyrocystaceae</taxon>
        <taxon>Alexandrium</taxon>
    </lineage>
</organism>
<sequence length="184" mass="20100">MVRHVADWQPAPEYEVQGITRQVLAALAHLHDTVGIYHRDVKLGNFRFRGDPADSALVLLDFGFGGSIEGPYDGILCGTTVFMAPEVSGRVAEPPHLAAMDLWSAGVVLYVLLTGDQPFQEHEARFLGRAHHGGGCGPLLQKAFQAQELDLVSDAAIALLRRLLDVEPGNRITAAQALQHRWFV</sequence>
<proteinExistence type="predicted"/>
<dbReference type="SMART" id="SM00220">
    <property type="entry name" value="S_TKc"/>
    <property type="match status" value="1"/>
</dbReference>
<reference evidence="7" key="1">
    <citation type="submission" date="2021-01" db="EMBL/GenBank/DDBJ databases">
        <authorList>
            <person name="Corre E."/>
            <person name="Pelletier E."/>
            <person name="Niang G."/>
            <person name="Scheremetjew M."/>
            <person name="Finn R."/>
            <person name="Kale V."/>
            <person name="Holt S."/>
            <person name="Cochrane G."/>
            <person name="Meng A."/>
            <person name="Brown T."/>
            <person name="Cohen L."/>
        </authorList>
    </citation>
    <scope>NUCLEOTIDE SEQUENCE</scope>
    <source>
        <strain evidence="7">OF101</strain>
    </source>
</reference>
<keyword evidence="1" id="KW-0723">Serine/threonine-protein kinase</keyword>
<dbReference type="PROSITE" id="PS50011">
    <property type="entry name" value="PROTEIN_KINASE_DOM"/>
    <property type="match status" value="1"/>
</dbReference>
<keyword evidence="5" id="KW-0067">ATP-binding</keyword>
<evidence type="ECO:0000256" key="1">
    <source>
        <dbReference type="ARBA" id="ARBA00022527"/>
    </source>
</evidence>
<name>A0A7S1PML1_ALECA</name>
<dbReference type="InterPro" id="IPR011009">
    <property type="entry name" value="Kinase-like_dom_sf"/>
</dbReference>
<dbReference type="InterPro" id="IPR000719">
    <property type="entry name" value="Prot_kinase_dom"/>
</dbReference>
<dbReference type="Pfam" id="PF00069">
    <property type="entry name" value="Pkinase"/>
    <property type="match status" value="1"/>
</dbReference>
<dbReference type="EMBL" id="HBGE01004610">
    <property type="protein sequence ID" value="CAD9091034.1"/>
    <property type="molecule type" value="Transcribed_RNA"/>
</dbReference>
<evidence type="ECO:0000256" key="5">
    <source>
        <dbReference type="ARBA" id="ARBA00022840"/>
    </source>
</evidence>
<keyword evidence="4" id="KW-0418">Kinase</keyword>
<dbReference type="SUPFAM" id="SSF56112">
    <property type="entry name" value="Protein kinase-like (PK-like)"/>
    <property type="match status" value="1"/>
</dbReference>
<dbReference type="PANTHER" id="PTHR24349">
    <property type="entry name" value="SERINE/THREONINE-PROTEIN KINASE"/>
    <property type="match status" value="1"/>
</dbReference>
<protein>
    <recommendedName>
        <fullName evidence="6">Protein kinase domain-containing protein</fullName>
    </recommendedName>
</protein>
<dbReference type="Gene3D" id="1.10.510.10">
    <property type="entry name" value="Transferase(Phosphotransferase) domain 1"/>
    <property type="match status" value="1"/>
</dbReference>
<dbReference type="AlphaFoldDB" id="A0A7S1PML1"/>
<evidence type="ECO:0000313" key="7">
    <source>
        <dbReference type="EMBL" id="CAD9091034.1"/>
    </source>
</evidence>
<keyword evidence="3" id="KW-0547">Nucleotide-binding</keyword>
<evidence type="ECO:0000256" key="2">
    <source>
        <dbReference type="ARBA" id="ARBA00022679"/>
    </source>
</evidence>
<dbReference type="InterPro" id="IPR050205">
    <property type="entry name" value="CDPK_Ser/Thr_kinases"/>
</dbReference>
<dbReference type="GO" id="GO:0004674">
    <property type="term" value="F:protein serine/threonine kinase activity"/>
    <property type="evidence" value="ECO:0007669"/>
    <property type="project" value="UniProtKB-KW"/>
</dbReference>